<evidence type="ECO:0000313" key="1">
    <source>
        <dbReference type="EMBL" id="BAY84771.1"/>
    </source>
</evidence>
<dbReference type="Pfam" id="PF09684">
    <property type="entry name" value="Tail_P2_I"/>
    <property type="match status" value="1"/>
</dbReference>
<dbReference type="AlphaFoldDB" id="A0A1Z4LUE2"/>
<protein>
    <submittedName>
        <fullName evidence="1">Phage tail protein</fullName>
    </submittedName>
</protein>
<sequence length="528" mass="61050">MNEKQSKSVSSYQQYLPAVLQEDDFIGQFLLAFEKILSGGSETSSKKQIITKDTYNPPGLEEIIDNIHLYFNPQQTPEEFLPWLADWVALSLRNDWKVEVKRQFIQQIVGLYRLRGTKAGLIKILSIYLKESGFGEKVEVFDQFRNFPNYFQVQLTLNDRDPEKYWRQAKIAKAIIDRVKPAQTFYSLKILVPTMQLTKPSQVVFPFKLFEYLQNQTFFIEVKINPQENNTVPVNQLAKQLVIQLQGNSKLINLDSPHIIIDNQSFTVKYKLNYQSLADNLKGFNVKLSNRTDKYFVGDLAINLYFYINEIEHRKTLLEQPINLSPVLKICRLNSAEEMIEGNTIFKLTNQPQESAMRITENPWTQPYNVQTFAAPERQELQPEITAIIEKLEIEAILEVAQTDLDNIDLNKIILRLKDDVSDFHLFTPETSIENNQITIKRTIYYQQFLQTIDKLSVTIKNINNIDITGKLTVQASLNINHNLSTYKLLEKNFNIAKVSPQEILQICSNVGETHNEDETVLTILGTI</sequence>
<keyword evidence="2" id="KW-1185">Reference proteome</keyword>
<reference evidence="1 2" key="1">
    <citation type="submission" date="2017-06" db="EMBL/GenBank/DDBJ databases">
        <title>Genome sequencing of cyanobaciteial culture collection at National Institute for Environmental Studies (NIES).</title>
        <authorList>
            <person name="Hirose Y."/>
            <person name="Shimura Y."/>
            <person name="Fujisawa T."/>
            <person name="Nakamura Y."/>
            <person name="Kawachi M."/>
        </authorList>
    </citation>
    <scope>NUCLEOTIDE SEQUENCE [LARGE SCALE GENOMIC DNA]</scope>
    <source>
        <strain evidence="1 2">NIES-267</strain>
    </source>
</reference>
<gene>
    <name evidence="1" type="ORF">NIES267_42680</name>
</gene>
<evidence type="ECO:0000313" key="2">
    <source>
        <dbReference type="Proteomes" id="UP000218418"/>
    </source>
</evidence>
<dbReference type="OrthoDB" id="370073at2"/>
<dbReference type="InterPro" id="IPR011748">
    <property type="entry name" value="Unchr_phage_tail-like"/>
</dbReference>
<proteinExistence type="predicted"/>
<dbReference type="InterPro" id="IPR006521">
    <property type="entry name" value="Tail_protein_I"/>
</dbReference>
<accession>A0A1Z4LUE2</accession>
<name>A0A1Z4LUE2_9CYAN</name>
<dbReference type="Proteomes" id="UP000218418">
    <property type="component" value="Chromosome"/>
</dbReference>
<organism evidence="1 2">
    <name type="scientific">Calothrix parasitica NIES-267</name>
    <dbReference type="NCBI Taxonomy" id="1973488"/>
    <lineage>
        <taxon>Bacteria</taxon>
        <taxon>Bacillati</taxon>
        <taxon>Cyanobacteriota</taxon>
        <taxon>Cyanophyceae</taxon>
        <taxon>Nostocales</taxon>
        <taxon>Calotrichaceae</taxon>
        <taxon>Calothrix</taxon>
    </lineage>
</organism>
<dbReference type="NCBIfam" id="TIGR02242">
    <property type="entry name" value="tail_TIGR02242"/>
    <property type="match status" value="1"/>
</dbReference>
<dbReference type="EMBL" id="AP018227">
    <property type="protein sequence ID" value="BAY84771.1"/>
    <property type="molecule type" value="Genomic_DNA"/>
</dbReference>